<feature type="transmembrane region" description="Helical" evidence="12">
    <location>
        <begin position="147"/>
        <end position="168"/>
    </location>
</feature>
<evidence type="ECO:0000256" key="5">
    <source>
        <dbReference type="ARBA" id="ARBA00022692"/>
    </source>
</evidence>
<feature type="transmembrane region" description="Helical" evidence="12">
    <location>
        <begin position="109"/>
        <end position="126"/>
    </location>
</feature>
<keyword evidence="8" id="KW-0862">Zinc</keyword>
<evidence type="ECO:0000256" key="7">
    <source>
        <dbReference type="ARBA" id="ARBA00022801"/>
    </source>
</evidence>
<keyword evidence="11 12" id="KW-0472">Membrane</keyword>
<keyword evidence="5 12" id="KW-0812">Transmembrane</keyword>
<comment type="cofactor">
    <cofactor evidence="1">
        <name>Zn(2+)</name>
        <dbReference type="ChEBI" id="CHEBI:29105"/>
    </cofactor>
</comment>
<dbReference type="GO" id="GO:0008237">
    <property type="term" value="F:metallopeptidase activity"/>
    <property type="evidence" value="ECO:0007669"/>
    <property type="project" value="UniProtKB-KW"/>
</dbReference>
<keyword evidence="10" id="KW-0482">Metalloprotease</keyword>
<reference evidence="14" key="1">
    <citation type="submission" date="2020-08" db="EMBL/GenBank/DDBJ databases">
        <title>Genome public.</title>
        <authorList>
            <person name="Liu C."/>
            <person name="Sun Q."/>
        </authorList>
    </citation>
    <scope>NUCLEOTIDE SEQUENCE</scope>
    <source>
        <strain evidence="14">NSJ-33</strain>
    </source>
</reference>
<evidence type="ECO:0000256" key="8">
    <source>
        <dbReference type="ARBA" id="ARBA00022833"/>
    </source>
</evidence>
<evidence type="ECO:0000256" key="4">
    <source>
        <dbReference type="ARBA" id="ARBA00022670"/>
    </source>
</evidence>
<evidence type="ECO:0000259" key="13">
    <source>
        <dbReference type="Pfam" id="PF02163"/>
    </source>
</evidence>
<evidence type="ECO:0000256" key="6">
    <source>
        <dbReference type="ARBA" id="ARBA00022723"/>
    </source>
</evidence>
<evidence type="ECO:0000256" key="3">
    <source>
        <dbReference type="ARBA" id="ARBA00007931"/>
    </source>
</evidence>
<proteinExistence type="inferred from homology"/>
<keyword evidence="15" id="KW-1185">Reference proteome</keyword>
<organism evidence="14 15">
    <name type="scientific">Fumia xinanensis</name>
    <dbReference type="NCBI Taxonomy" id="2763659"/>
    <lineage>
        <taxon>Bacteria</taxon>
        <taxon>Bacillati</taxon>
        <taxon>Bacillota</taxon>
        <taxon>Clostridia</taxon>
        <taxon>Eubacteriales</taxon>
        <taxon>Oscillospiraceae</taxon>
        <taxon>Fumia</taxon>
    </lineage>
</organism>
<comment type="subcellular location">
    <subcellularLocation>
        <location evidence="2">Membrane</location>
        <topology evidence="2">Multi-pass membrane protein</topology>
    </subcellularLocation>
</comment>
<feature type="transmembrane region" description="Helical" evidence="12">
    <location>
        <begin position="174"/>
        <end position="190"/>
    </location>
</feature>
<comment type="similarity">
    <text evidence="3">Belongs to the peptidase M50B family.</text>
</comment>
<dbReference type="PANTHER" id="PTHR39188:SF3">
    <property type="entry name" value="STAGE IV SPORULATION PROTEIN FB"/>
    <property type="match status" value="1"/>
</dbReference>
<evidence type="ECO:0000256" key="12">
    <source>
        <dbReference type="SAM" id="Phobius"/>
    </source>
</evidence>
<dbReference type="GO" id="GO:0006508">
    <property type="term" value="P:proteolysis"/>
    <property type="evidence" value="ECO:0007669"/>
    <property type="project" value="UniProtKB-KW"/>
</dbReference>
<evidence type="ECO:0000256" key="1">
    <source>
        <dbReference type="ARBA" id="ARBA00001947"/>
    </source>
</evidence>
<dbReference type="PANTHER" id="PTHR39188">
    <property type="entry name" value="MEMBRANE-ASSOCIATED ZINC METALLOPROTEASE M50B"/>
    <property type="match status" value="1"/>
</dbReference>
<evidence type="ECO:0000313" key="15">
    <source>
        <dbReference type="Proteomes" id="UP000610760"/>
    </source>
</evidence>
<protein>
    <submittedName>
        <fullName evidence="14">Site-2 protease family protein</fullName>
    </submittedName>
</protein>
<accession>A0A926E2K8</accession>
<dbReference type="Proteomes" id="UP000610760">
    <property type="component" value="Unassembled WGS sequence"/>
</dbReference>
<comment type="caution">
    <text evidence="14">The sequence shown here is derived from an EMBL/GenBank/DDBJ whole genome shotgun (WGS) entry which is preliminary data.</text>
</comment>
<keyword evidence="4 14" id="KW-0645">Protease</keyword>
<dbReference type="Pfam" id="PF02163">
    <property type="entry name" value="Peptidase_M50"/>
    <property type="match status" value="1"/>
</dbReference>
<dbReference type="GO" id="GO:0046872">
    <property type="term" value="F:metal ion binding"/>
    <property type="evidence" value="ECO:0007669"/>
    <property type="project" value="UniProtKB-KW"/>
</dbReference>
<keyword evidence="6" id="KW-0479">Metal-binding</keyword>
<evidence type="ECO:0000256" key="10">
    <source>
        <dbReference type="ARBA" id="ARBA00023049"/>
    </source>
</evidence>
<name>A0A926E2K8_9FIRM</name>
<evidence type="ECO:0000313" key="14">
    <source>
        <dbReference type="EMBL" id="MBC8560509.1"/>
    </source>
</evidence>
<gene>
    <name evidence="14" type="ORF">H8710_10585</name>
</gene>
<feature type="domain" description="Peptidase M50" evidence="13">
    <location>
        <begin position="109"/>
        <end position="155"/>
    </location>
</feature>
<dbReference type="GO" id="GO:0016020">
    <property type="term" value="C:membrane"/>
    <property type="evidence" value="ECO:0007669"/>
    <property type="project" value="UniProtKB-SubCell"/>
</dbReference>
<dbReference type="RefSeq" id="WP_249295496.1">
    <property type="nucleotide sequence ID" value="NZ_JACRSV010000003.1"/>
</dbReference>
<keyword evidence="7" id="KW-0378">Hydrolase</keyword>
<feature type="transmembrane region" description="Helical" evidence="12">
    <location>
        <begin position="9"/>
        <end position="26"/>
    </location>
</feature>
<evidence type="ECO:0000256" key="11">
    <source>
        <dbReference type="ARBA" id="ARBA00023136"/>
    </source>
</evidence>
<dbReference type="EMBL" id="JACRSV010000003">
    <property type="protein sequence ID" value="MBC8560509.1"/>
    <property type="molecule type" value="Genomic_DNA"/>
</dbReference>
<sequence>MLSFQMGKVKVYIWFSFFAVICLFLAIGQNPWGLWCISASILHELGHLAAFLYKGYPPLELHFEYSGIRLIPQKQIYPMRQEIFFLASGCAVNLFCFLTLWLLKLPVPAFFHLVLGVFNLFPLKGLDGGQILKLLLERLLGAGPGETVSAVISWIADILLVSGGLILFRQTGNFTLLLTVFYFFFLGFSTKEKNFAG</sequence>
<dbReference type="AlphaFoldDB" id="A0A926E2K8"/>
<feature type="transmembrane region" description="Helical" evidence="12">
    <location>
        <begin position="83"/>
        <end position="103"/>
    </location>
</feature>
<evidence type="ECO:0000256" key="9">
    <source>
        <dbReference type="ARBA" id="ARBA00022989"/>
    </source>
</evidence>
<evidence type="ECO:0000256" key="2">
    <source>
        <dbReference type="ARBA" id="ARBA00004141"/>
    </source>
</evidence>
<dbReference type="InterPro" id="IPR008915">
    <property type="entry name" value="Peptidase_M50"/>
</dbReference>
<keyword evidence="9 12" id="KW-1133">Transmembrane helix</keyword>